<evidence type="ECO:0000313" key="2">
    <source>
        <dbReference type="Ensembl" id="ENSSGRP00000012896.1"/>
    </source>
</evidence>
<protein>
    <submittedName>
        <fullName evidence="2">Uncharacterized protein</fullName>
    </submittedName>
</protein>
<proteinExistence type="predicted"/>
<sequence>MPPKRKSFNKSPKGKTPTVVDGLSTDEMSKEQVHSFIFRFINLSLTHESFVVGRAHCASARGAGQRTRGTEKV</sequence>
<dbReference type="Proteomes" id="UP000472262">
    <property type="component" value="Unassembled WGS sequence"/>
</dbReference>
<feature type="region of interest" description="Disordered" evidence="1">
    <location>
        <begin position="1"/>
        <end position="24"/>
    </location>
</feature>
<keyword evidence="3" id="KW-1185">Reference proteome</keyword>
<organism evidence="2 3">
    <name type="scientific">Sinocyclocheilus grahami</name>
    <name type="common">Dianchi golden-line fish</name>
    <name type="synonym">Barbus grahami</name>
    <dbReference type="NCBI Taxonomy" id="75366"/>
    <lineage>
        <taxon>Eukaryota</taxon>
        <taxon>Metazoa</taxon>
        <taxon>Chordata</taxon>
        <taxon>Craniata</taxon>
        <taxon>Vertebrata</taxon>
        <taxon>Euteleostomi</taxon>
        <taxon>Actinopterygii</taxon>
        <taxon>Neopterygii</taxon>
        <taxon>Teleostei</taxon>
        <taxon>Ostariophysi</taxon>
        <taxon>Cypriniformes</taxon>
        <taxon>Cyprinidae</taxon>
        <taxon>Cyprininae</taxon>
        <taxon>Sinocyclocheilus</taxon>
    </lineage>
</organism>
<dbReference type="AlphaFoldDB" id="A0A672KQJ5"/>
<dbReference type="Ensembl" id="ENSSGRT00000013962.1">
    <property type="protein sequence ID" value="ENSSGRP00000012896.1"/>
    <property type="gene ID" value="ENSSGRG00000008232.1"/>
</dbReference>
<evidence type="ECO:0000313" key="3">
    <source>
        <dbReference type="Proteomes" id="UP000472262"/>
    </source>
</evidence>
<dbReference type="Ensembl" id="ENSSGRT00000013963.1">
    <property type="protein sequence ID" value="ENSSGRP00000012897.1"/>
    <property type="gene ID" value="ENSSGRG00000008233.1"/>
</dbReference>
<reference evidence="2" key="1">
    <citation type="submission" date="2025-05" db="UniProtKB">
        <authorList>
            <consortium name="Ensembl"/>
        </authorList>
    </citation>
    <scope>IDENTIFICATION</scope>
</reference>
<accession>A0A672KQJ5</accession>
<evidence type="ECO:0000256" key="1">
    <source>
        <dbReference type="SAM" id="MobiDB-lite"/>
    </source>
</evidence>
<name>A0A672KQJ5_SINGR</name>